<keyword evidence="2" id="KW-1185">Reference proteome</keyword>
<dbReference type="STRING" id="926556.Echvi_1398"/>
<sequence>MNSVYKDTKRFGDKKVSIKHAIAILAKNHIKVDEDEATTILNFLYMVAKVHGHTQREGICRNPLAEIEP</sequence>
<dbReference type="KEGG" id="evi:Echvi_1398"/>
<reference evidence="2" key="1">
    <citation type="submission" date="2012-02" db="EMBL/GenBank/DDBJ databases">
        <title>The complete genome of Echinicola vietnamensis DSM 17526.</title>
        <authorList>
            <person name="Lucas S."/>
            <person name="Copeland A."/>
            <person name="Lapidus A."/>
            <person name="Glavina del Rio T."/>
            <person name="Dalin E."/>
            <person name="Tice H."/>
            <person name="Bruce D."/>
            <person name="Goodwin L."/>
            <person name="Pitluck S."/>
            <person name="Peters L."/>
            <person name="Ovchinnikova G."/>
            <person name="Teshima H."/>
            <person name="Kyrpides N."/>
            <person name="Mavromatis K."/>
            <person name="Ivanova N."/>
            <person name="Brettin T."/>
            <person name="Detter J.C."/>
            <person name="Han C."/>
            <person name="Larimer F."/>
            <person name="Land M."/>
            <person name="Hauser L."/>
            <person name="Markowitz V."/>
            <person name="Cheng J.-F."/>
            <person name="Hugenholtz P."/>
            <person name="Woyke T."/>
            <person name="Wu D."/>
            <person name="Brambilla E."/>
            <person name="Klenk H.-P."/>
            <person name="Eisen J.A."/>
        </authorList>
    </citation>
    <scope>NUCLEOTIDE SEQUENCE [LARGE SCALE GENOMIC DNA]</scope>
    <source>
        <strain evidence="2">DSM 17526 / LMG 23754 / KMM 6221</strain>
    </source>
</reference>
<organism evidence="1 2">
    <name type="scientific">Echinicola vietnamensis (strain DSM 17526 / LMG 23754 / KMM 6221)</name>
    <dbReference type="NCBI Taxonomy" id="926556"/>
    <lineage>
        <taxon>Bacteria</taxon>
        <taxon>Pseudomonadati</taxon>
        <taxon>Bacteroidota</taxon>
        <taxon>Cytophagia</taxon>
        <taxon>Cytophagales</taxon>
        <taxon>Cyclobacteriaceae</taxon>
        <taxon>Echinicola</taxon>
    </lineage>
</organism>
<gene>
    <name evidence="1" type="ordered locus">Echvi_1398</name>
</gene>
<dbReference type="Proteomes" id="UP000010796">
    <property type="component" value="Chromosome"/>
</dbReference>
<dbReference type="HOGENOM" id="CLU_203788_0_0_10"/>
<dbReference type="AlphaFoldDB" id="L0FY36"/>
<evidence type="ECO:0000313" key="1">
    <source>
        <dbReference type="EMBL" id="AGA77666.1"/>
    </source>
</evidence>
<dbReference type="RefSeq" id="WP_015265229.1">
    <property type="nucleotide sequence ID" value="NC_019904.1"/>
</dbReference>
<accession>L0FY36</accession>
<dbReference type="EMBL" id="CP003346">
    <property type="protein sequence ID" value="AGA77666.1"/>
    <property type="molecule type" value="Genomic_DNA"/>
</dbReference>
<name>L0FY36_ECHVK</name>
<proteinExistence type="predicted"/>
<evidence type="ECO:0000313" key="2">
    <source>
        <dbReference type="Proteomes" id="UP000010796"/>
    </source>
</evidence>
<dbReference type="OrthoDB" id="1274648at2"/>
<protein>
    <submittedName>
        <fullName evidence="1">Uncharacterized protein</fullName>
    </submittedName>
</protein>